<reference evidence="3" key="1">
    <citation type="journal article" date="2014" name="Int. J. Syst. Evol. Microbiol.">
        <title>Complete genome sequence of Corynebacterium casei LMG S-19264T (=DSM 44701T), isolated from a smear-ripened cheese.</title>
        <authorList>
            <consortium name="US DOE Joint Genome Institute (JGI-PGF)"/>
            <person name="Walter F."/>
            <person name="Albersmeier A."/>
            <person name="Kalinowski J."/>
            <person name="Ruckert C."/>
        </authorList>
    </citation>
    <scope>NUCLEOTIDE SEQUENCE</scope>
    <source>
        <strain evidence="3">JCM 4369</strain>
    </source>
</reference>
<name>A0A918IFW7_9ACTN</name>
<reference evidence="3" key="2">
    <citation type="submission" date="2020-09" db="EMBL/GenBank/DDBJ databases">
        <authorList>
            <person name="Sun Q."/>
            <person name="Ohkuma M."/>
        </authorList>
    </citation>
    <scope>NUCLEOTIDE SEQUENCE</scope>
    <source>
        <strain evidence="3">JCM 4369</strain>
    </source>
</reference>
<gene>
    <name evidence="3" type="ORF">GCM10010260_60490</name>
</gene>
<evidence type="ECO:0000313" key="4">
    <source>
        <dbReference type="Proteomes" id="UP000618795"/>
    </source>
</evidence>
<evidence type="ECO:0000313" key="3">
    <source>
        <dbReference type="EMBL" id="GGV13345.1"/>
    </source>
</evidence>
<accession>A0A918IFW7</accession>
<evidence type="ECO:0000259" key="2">
    <source>
        <dbReference type="Pfam" id="PF08386"/>
    </source>
</evidence>
<proteinExistence type="predicted"/>
<dbReference type="EMBL" id="BMTD01000015">
    <property type="protein sequence ID" value="GGV13345.1"/>
    <property type="molecule type" value="Genomic_DNA"/>
</dbReference>
<feature type="domain" description="Peptidase S33 tripeptidyl aminopeptidase-like C-terminal" evidence="2">
    <location>
        <begin position="1"/>
        <end position="48"/>
    </location>
</feature>
<dbReference type="AlphaFoldDB" id="A0A918IFW7"/>
<feature type="region of interest" description="Disordered" evidence="1">
    <location>
        <begin position="45"/>
        <end position="92"/>
    </location>
</feature>
<dbReference type="RefSeq" id="WP_229854405.1">
    <property type="nucleotide sequence ID" value="NZ_BMTD01000015.1"/>
</dbReference>
<keyword evidence="4" id="KW-1185">Reference proteome</keyword>
<feature type="compositionally biased region" description="Pro residues" evidence="1">
    <location>
        <begin position="51"/>
        <end position="61"/>
    </location>
</feature>
<organism evidence="3 4">
    <name type="scientific">Streptomyces filipinensis</name>
    <dbReference type="NCBI Taxonomy" id="66887"/>
    <lineage>
        <taxon>Bacteria</taxon>
        <taxon>Bacillati</taxon>
        <taxon>Actinomycetota</taxon>
        <taxon>Actinomycetes</taxon>
        <taxon>Kitasatosporales</taxon>
        <taxon>Streptomycetaceae</taxon>
        <taxon>Streptomyces</taxon>
    </lineage>
</organism>
<comment type="caution">
    <text evidence="3">The sequence shown here is derived from an EMBL/GenBank/DDBJ whole genome shotgun (WGS) entry which is preliminary data.</text>
</comment>
<dbReference type="Proteomes" id="UP000618795">
    <property type="component" value="Unassembled WGS sequence"/>
</dbReference>
<protein>
    <recommendedName>
        <fullName evidence="2">Peptidase S33 tripeptidyl aminopeptidase-like C-terminal domain-containing protein</fullName>
    </recommendedName>
</protein>
<sequence>MAGELADARLLTYDGYGHTAVLHPSGCVKAHESRYLVDGTLPPAGTTCRPDAPPLPVPAPRPIGGSATGGGTAGTKAAGSVLVRPGVAAPAP</sequence>
<evidence type="ECO:0000256" key="1">
    <source>
        <dbReference type="SAM" id="MobiDB-lite"/>
    </source>
</evidence>
<dbReference type="InterPro" id="IPR013595">
    <property type="entry name" value="Pept_S33_TAP-like_C"/>
</dbReference>
<dbReference type="Pfam" id="PF08386">
    <property type="entry name" value="Abhydrolase_4"/>
    <property type="match status" value="1"/>
</dbReference>